<dbReference type="Pfam" id="PF03060">
    <property type="entry name" value="NMO"/>
    <property type="match status" value="2"/>
</dbReference>
<dbReference type="SUPFAM" id="SSF53901">
    <property type="entry name" value="Thiolase-like"/>
    <property type="match status" value="1"/>
</dbReference>
<dbReference type="InterPro" id="IPR013968">
    <property type="entry name" value="PKS_KR"/>
</dbReference>
<evidence type="ECO:0000313" key="7">
    <source>
        <dbReference type="EMBL" id="QXQ15251.1"/>
    </source>
</evidence>
<dbReference type="InterPro" id="IPR016035">
    <property type="entry name" value="Acyl_Trfase/lysoPLipase"/>
</dbReference>
<keyword evidence="4" id="KW-0012">Acyltransferase</keyword>
<dbReference type="Gene3D" id="1.10.1200.10">
    <property type="entry name" value="ACP-like"/>
    <property type="match status" value="1"/>
</dbReference>
<reference evidence="7" key="1">
    <citation type="submission" date="2021-07" db="EMBL/GenBank/DDBJ databases">
        <title>Candidatus Kaistella beijingensis sp. nov. isolated from a municipal wastewater treatment plant is involved in sludge foaming.</title>
        <authorList>
            <person name="Song Y."/>
            <person name="Liu S.-J."/>
        </authorList>
    </citation>
    <scope>NUCLEOTIDE SEQUENCE</scope>
    <source>
        <strain evidence="7">DSM 43998</strain>
    </source>
</reference>
<dbReference type="SMART" id="SM00822">
    <property type="entry name" value="PKS_KR"/>
    <property type="match status" value="1"/>
</dbReference>
<dbReference type="InterPro" id="IPR016039">
    <property type="entry name" value="Thiolase-like"/>
</dbReference>
<organism evidence="7 8">
    <name type="scientific">Skermania pinensis</name>
    <dbReference type="NCBI Taxonomy" id="39122"/>
    <lineage>
        <taxon>Bacteria</taxon>
        <taxon>Bacillati</taxon>
        <taxon>Actinomycetota</taxon>
        <taxon>Actinomycetes</taxon>
        <taxon>Mycobacteriales</taxon>
        <taxon>Gordoniaceae</taxon>
        <taxon>Skermania</taxon>
    </lineage>
</organism>
<dbReference type="Pfam" id="PF00698">
    <property type="entry name" value="Acyl_transf_1"/>
    <property type="match status" value="1"/>
</dbReference>
<proteinExistence type="predicted"/>
<keyword evidence="1" id="KW-0596">Phosphopantetheine</keyword>
<dbReference type="SUPFAM" id="SSF52151">
    <property type="entry name" value="FabD/lysophospholipase-like"/>
    <property type="match status" value="1"/>
</dbReference>
<dbReference type="Proteomes" id="UP000887023">
    <property type="component" value="Chromosome"/>
</dbReference>
<evidence type="ECO:0000256" key="1">
    <source>
        <dbReference type="ARBA" id="ARBA00022450"/>
    </source>
</evidence>
<protein>
    <submittedName>
        <fullName evidence="7">Type I polyketide synthase</fullName>
    </submittedName>
</protein>
<dbReference type="Pfam" id="PF00109">
    <property type="entry name" value="ketoacyl-synt"/>
    <property type="match status" value="1"/>
</dbReference>
<dbReference type="EMBL" id="CP079105">
    <property type="protein sequence ID" value="QXQ15251.1"/>
    <property type="molecule type" value="Genomic_DNA"/>
</dbReference>
<dbReference type="SMART" id="SM00825">
    <property type="entry name" value="PKS_KS"/>
    <property type="match status" value="1"/>
</dbReference>
<evidence type="ECO:0000313" key="8">
    <source>
        <dbReference type="Proteomes" id="UP000887023"/>
    </source>
</evidence>
<dbReference type="SUPFAM" id="SSF51412">
    <property type="entry name" value="Inosine monophosphate dehydrogenase (IMPDH)"/>
    <property type="match status" value="2"/>
</dbReference>
<gene>
    <name evidence="7" type="ORF">KV203_08015</name>
</gene>
<dbReference type="InterPro" id="IPR016036">
    <property type="entry name" value="Malonyl_transacylase_ACP-bd"/>
</dbReference>
<feature type="domain" description="Ketosynthase family 3 (KS3)" evidence="6">
    <location>
        <begin position="633"/>
        <end position="1072"/>
    </location>
</feature>
<dbReference type="PROSITE" id="PS00606">
    <property type="entry name" value="KS3_1"/>
    <property type="match status" value="1"/>
</dbReference>
<dbReference type="SMART" id="SM00827">
    <property type="entry name" value="PKS_AT"/>
    <property type="match status" value="1"/>
</dbReference>
<sequence length="2150" mass="224926">MNIADRRAAESDEVIVLTPFERPDVGIVVAAGRAGISAVLDCGHDRVVAERALAAAARSVDTFGALVREPIDLPANVSSVIVTRPEDVSRYLPRRVLVQVTSVDEARAAVAAGASGVIAKGCEAGGRVGDETTFVLVQRLIAIFDAAPGGVGVWAQGGIGEHTAAACVAGGAAGVVLDSQLALLPESSLPESIRSAVRAMDGSETKIVDGHRVLDRPGSVESPATVPIGQDGAFAHRFARFGSVAAAVAQLHSAIAGHRLLAARHRPLAPDAPFAAAHGLRYPIAQGPMSRVSDRARFAQAVAMAGGLPFLALSLMDGAEVRALLTETTALLGDRPWGVGILGFVPPDVRDAQLAVITDFAPSVALIAGGLPAQTRPLEAHGIPAYLHAPSPGLLDMFLRDGARRFVFEGSECGGHVGPRTSFALWELQIERLLNHPRPDELSVLFAGGIHDARSAAMVAVLAAPLAARGVRVGVLLGTAYLFTTEAVAAGAIEPGFQEVALACDHTALLETSPGHATRCADTAYVRTFEQQAQRLAELEVAPKKAWAELEQLNLGRLRIAAKGLRRDGPAIVRVPPEVQRRDAMYMIGQVAALHEATCSIAELHDDVSVRGTALVRSDLDEEDRRTTNLDRPDDIAVVGVAAIYPGAADTETFWANIVAGTDAVREVPPERWSVETFYDPAATDGRKTPSKWGGFLDEVPFDPLEYGIPPRSLTAIEPVQLLALETARRALDDAGYGEREFDRSRTAVIFGAEAGTDLSSAYNFRAMFPHWVGRLSSELDDALPALSEDSFAGVLANVVAGRIANRLDLGGVSYTVDAACAASLAALDIAAKELATGSADMVLCGGADLHNSINDYLMFASVQALSPTGRCHTFDAKADGTVLGEGVGCVVLKRLADAERDGDRIYAVIKAIAGTSDGKGLGLTAPGKAGQMRALDRAYRQAGISPAAVGLVEAHGTGTVIGDRTELAALTEVYQQAGAASGGCVLGSVKSQIGHTKCAAGIAGLIKATLAIHHGVLPPTANLDQPIDEWQPGTSPFAFLDSARPWTAATRVAAVSAFGFGGANFHAVLRSYAPARTADRWPTELVLARGRDRATALARIEQLLADRPRLRDLARTAAADPGPVQLAVVAGSLDEVREAAAKPADAELGGAIAFLCPGQGSQRPGMLADLFLRFPLLHRWLEFGAAWLPKIYPPQAFTAETRAAQRAALTDTRVAQPALGVVDSAVAELLQLFGVRPDMVGGHSYGELAALGVAGVFTEADLVEVSAARGDCIAAAAEPGVMVAVKASATVTAPLLTGDVVVANHNSPSECVIAGTRAAIDASLAQIAAAGFATRRIDVGCAFHSPLVARAGAAFAERLASVPVHPPRIPVWSNVTAAPHRPDTIRDALAAQITQPVRFAEQIEAMYAAGARIFVETGPGRVLSRLTREILGDRPHLAVAVEDGLLPALARLAGAGVPVDPAPLFWDRDAVLLDTAHRSDARHGTARPTAWLVNGQRARPATAEPPKPVIPVAAAPTTADPAEVVVEYLRNMRSMIATQRDVLLAYLGSGAPHPAPEPTSDPLAPSPRAVEAGLPAPQPPVVTDPLQLVLSIVGERTGYPIETLGVDLDLEADLGIDSIKRIEIVGVLAQRLGSRIDNGGRDQEAVVDQDAVVEELATRKTLGELVAWSTDRMAGRPADTQAPAVSVPAVSVSAPVGRYRLEVVPAPLVDGDRAGTQIAICADGPAGRELADMLRADGADVQQVAPGTPIGDVDTFVDLTPGHDVVAMRGRFERIREAALGGAQKILVATTSDDLGRAEGTGGPAGLIRTLALEWPGITARAVHLESECDTATTLRTELRVADRTVEVGYVGGNRVRPEIVAAALPTVDRPFPLDAESVVLVTGGARGITAKAAIAIAERYGCRIELIGRSPIPADEDPALAGAVDARSLRSLLAADVAAPAEIEARCRRVLADREIRATLAALGELGSYRVADVRSAEFGDLIDELYAIHGRIAGVIHGAGVLEDKLIRHKTGESFERVFATKVVGVRTLVERLRDDVDVVVFFSSISGVLGNRGQSDYAAAGDVLDKLAWSLQRRISGRVVSIDWGPWGDIGMAAGLAGEYARRGIDLIDPVLGVEALLAELATGDDAQVILSAADPRLFVGSATDV</sequence>
<evidence type="ECO:0000256" key="5">
    <source>
        <dbReference type="SAM" id="MobiDB-lite"/>
    </source>
</evidence>
<name>A0ABX8SCV2_9ACTN</name>
<evidence type="ECO:0000256" key="2">
    <source>
        <dbReference type="ARBA" id="ARBA00022553"/>
    </source>
</evidence>
<dbReference type="Gene3D" id="3.30.70.250">
    <property type="entry name" value="Malonyl-CoA ACP transacylase, ACP-binding"/>
    <property type="match status" value="1"/>
</dbReference>
<keyword evidence="8" id="KW-1185">Reference proteome</keyword>
<keyword evidence="2" id="KW-0597">Phosphoprotein</keyword>
<dbReference type="Pfam" id="PF08659">
    <property type="entry name" value="KR"/>
    <property type="match status" value="1"/>
</dbReference>
<dbReference type="CDD" id="cd00833">
    <property type="entry name" value="PKS"/>
    <property type="match status" value="1"/>
</dbReference>
<dbReference type="InterPro" id="IPR001227">
    <property type="entry name" value="Ac_transferase_dom_sf"/>
</dbReference>
<dbReference type="InterPro" id="IPR014043">
    <property type="entry name" value="Acyl_transferase_dom"/>
</dbReference>
<dbReference type="Gene3D" id="3.40.47.10">
    <property type="match status" value="1"/>
</dbReference>
<dbReference type="RefSeq" id="WP_066471561.1">
    <property type="nucleotide sequence ID" value="NZ_CBCRUZ010000001.1"/>
</dbReference>
<dbReference type="InterPro" id="IPR018201">
    <property type="entry name" value="Ketoacyl_synth_AS"/>
</dbReference>
<dbReference type="InterPro" id="IPR057326">
    <property type="entry name" value="KR_dom"/>
</dbReference>
<dbReference type="Pfam" id="PF00550">
    <property type="entry name" value="PP-binding"/>
    <property type="match status" value="1"/>
</dbReference>
<keyword evidence="3" id="KW-0808">Transferase</keyword>
<feature type="region of interest" description="Disordered" evidence="5">
    <location>
        <begin position="1553"/>
        <end position="1579"/>
    </location>
</feature>
<dbReference type="InterPro" id="IPR036736">
    <property type="entry name" value="ACP-like_sf"/>
</dbReference>
<dbReference type="Pfam" id="PF02801">
    <property type="entry name" value="Ketoacyl-synt_C"/>
    <property type="match status" value="1"/>
</dbReference>
<dbReference type="PROSITE" id="PS52004">
    <property type="entry name" value="KS3_2"/>
    <property type="match status" value="1"/>
</dbReference>
<evidence type="ECO:0000259" key="6">
    <source>
        <dbReference type="PROSITE" id="PS52004"/>
    </source>
</evidence>
<dbReference type="PANTHER" id="PTHR43775:SF51">
    <property type="entry name" value="INACTIVE PHENOLPHTHIOCEROL SYNTHESIS POLYKETIDE SYNTHASE TYPE I PKS1-RELATED"/>
    <property type="match status" value="1"/>
</dbReference>
<dbReference type="InterPro" id="IPR020841">
    <property type="entry name" value="PKS_Beta-ketoAc_synthase_dom"/>
</dbReference>
<dbReference type="InterPro" id="IPR014030">
    <property type="entry name" value="Ketoacyl_synth_N"/>
</dbReference>
<dbReference type="InterPro" id="IPR013785">
    <property type="entry name" value="Aldolase_TIM"/>
</dbReference>
<evidence type="ECO:0000256" key="3">
    <source>
        <dbReference type="ARBA" id="ARBA00022679"/>
    </source>
</evidence>
<dbReference type="SUPFAM" id="SSF47336">
    <property type="entry name" value="ACP-like"/>
    <property type="match status" value="1"/>
</dbReference>
<dbReference type="InterPro" id="IPR014031">
    <property type="entry name" value="Ketoacyl_synth_C"/>
</dbReference>
<accession>A0ABX8SCV2</accession>
<dbReference type="SUPFAM" id="SSF55048">
    <property type="entry name" value="Probable ACP-binding domain of malonyl-CoA ACP transacylase"/>
    <property type="match status" value="1"/>
</dbReference>
<dbReference type="InterPro" id="IPR009081">
    <property type="entry name" value="PP-bd_ACP"/>
</dbReference>
<dbReference type="Gene3D" id="3.40.50.720">
    <property type="entry name" value="NAD(P)-binding Rossmann-like Domain"/>
    <property type="match status" value="1"/>
</dbReference>
<dbReference type="Gene3D" id="3.20.20.70">
    <property type="entry name" value="Aldolase class I"/>
    <property type="match status" value="2"/>
</dbReference>
<dbReference type="InterPro" id="IPR036291">
    <property type="entry name" value="NAD(P)-bd_dom_sf"/>
</dbReference>
<dbReference type="Gene3D" id="3.40.366.10">
    <property type="entry name" value="Malonyl-Coenzyme A Acyl Carrier Protein, domain 2"/>
    <property type="match status" value="1"/>
</dbReference>
<dbReference type="InterPro" id="IPR050091">
    <property type="entry name" value="PKS_NRPS_Biosynth_Enz"/>
</dbReference>
<dbReference type="PANTHER" id="PTHR43775">
    <property type="entry name" value="FATTY ACID SYNTHASE"/>
    <property type="match status" value="1"/>
</dbReference>
<evidence type="ECO:0000256" key="4">
    <source>
        <dbReference type="ARBA" id="ARBA00023315"/>
    </source>
</evidence>
<dbReference type="SUPFAM" id="SSF51735">
    <property type="entry name" value="NAD(P)-binding Rossmann-fold domains"/>
    <property type="match status" value="1"/>
</dbReference>